<keyword evidence="4" id="KW-0540">Nuclease</keyword>
<dbReference type="PANTHER" id="PTHR22930:SF85">
    <property type="entry name" value="GH03217P-RELATED"/>
    <property type="match status" value="1"/>
</dbReference>
<organism evidence="9 10">
    <name type="scientific">Gigaspora margarita</name>
    <dbReference type="NCBI Taxonomy" id="4874"/>
    <lineage>
        <taxon>Eukaryota</taxon>
        <taxon>Fungi</taxon>
        <taxon>Fungi incertae sedis</taxon>
        <taxon>Mucoromycota</taxon>
        <taxon>Glomeromycotina</taxon>
        <taxon>Glomeromycetes</taxon>
        <taxon>Diversisporales</taxon>
        <taxon>Gigasporaceae</taxon>
        <taxon>Gigaspora</taxon>
    </lineage>
</organism>
<protein>
    <submittedName>
        <fullName evidence="9">24029_t:CDS:1</fullName>
    </submittedName>
</protein>
<comment type="subcellular location">
    <subcellularLocation>
        <location evidence="2">Nucleus</location>
    </subcellularLocation>
</comment>
<dbReference type="EMBL" id="CAJVQB010019736">
    <property type="protein sequence ID" value="CAG8792155.1"/>
    <property type="molecule type" value="Genomic_DNA"/>
</dbReference>
<evidence type="ECO:0000256" key="5">
    <source>
        <dbReference type="ARBA" id="ARBA00022723"/>
    </source>
</evidence>
<comment type="similarity">
    <text evidence="3">Belongs to the HARBI1 family.</text>
</comment>
<feature type="domain" description="DDE Tnp4" evidence="8">
    <location>
        <begin position="192"/>
        <end position="343"/>
    </location>
</feature>
<keyword evidence="7" id="KW-0539">Nucleus</keyword>
<name>A0ABN7VQC3_GIGMA</name>
<keyword evidence="6" id="KW-0378">Hydrolase</keyword>
<feature type="non-terminal residue" evidence="9">
    <location>
        <position position="358"/>
    </location>
</feature>
<proteinExistence type="inferred from homology"/>
<sequence length="358" mass="41808">MDSFQFQSFNEALDLIESANANIEINTYDDDDLDPCYDDELIASIICYHLNRPSLAINIHPKSDHWYSTILFNYDTIRFRRTLRMNKSSFWMIVNKIKDYEIFKDIPNKKQNPVEKQLAVTLYRLGCKATIWDICSKFRIVEGTVSLFTSRVIEAIKFLKKDVIIWPRGDYWQKVHEGFKDLYGFPNVIGALDGSHMNLFEAPSKPNKDVYFTKKRRYAIHLQAVVDHQGLFINYDVGYPASVHDAKVFWNSGLYHYRNQLFEDNDYLLADSAYSISLNIIPSFKNPSDSKQTAFNKKHSKSRVVVECAFGYLKKRFQLLTELRTKNTKIATDLIETSLILHNLLERDGDEWEESSEQ</sequence>
<keyword evidence="5" id="KW-0479">Metal-binding</keyword>
<evidence type="ECO:0000256" key="4">
    <source>
        <dbReference type="ARBA" id="ARBA00022722"/>
    </source>
</evidence>
<evidence type="ECO:0000259" key="8">
    <source>
        <dbReference type="Pfam" id="PF13359"/>
    </source>
</evidence>
<evidence type="ECO:0000256" key="6">
    <source>
        <dbReference type="ARBA" id="ARBA00022801"/>
    </source>
</evidence>
<reference evidence="9 10" key="1">
    <citation type="submission" date="2021-06" db="EMBL/GenBank/DDBJ databases">
        <authorList>
            <person name="Kallberg Y."/>
            <person name="Tangrot J."/>
            <person name="Rosling A."/>
        </authorList>
    </citation>
    <scope>NUCLEOTIDE SEQUENCE [LARGE SCALE GENOMIC DNA]</scope>
    <source>
        <strain evidence="9 10">120-4 pot B 10/14</strain>
    </source>
</reference>
<evidence type="ECO:0000256" key="1">
    <source>
        <dbReference type="ARBA" id="ARBA00001968"/>
    </source>
</evidence>
<evidence type="ECO:0000313" key="10">
    <source>
        <dbReference type="Proteomes" id="UP000789901"/>
    </source>
</evidence>
<dbReference type="Proteomes" id="UP000789901">
    <property type="component" value="Unassembled WGS sequence"/>
</dbReference>
<evidence type="ECO:0000256" key="7">
    <source>
        <dbReference type="ARBA" id="ARBA00023242"/>
    </source>
</evidence>
<dbReference type="PANTHER" id="PTHR22930">
    <property type="match status" value="1"/>
</dbReference>
<comment type="cofactor">
    <cofactor evidence="1">
        <name>a divalent metal cation</name>
        <dbReference type="ChEBI" id="CHEBI:60240"/>
    </cofactor>
</comment>
<dbReference type="Pfam" id="PF13359">
    <property type="entry name" value="DDE_Tnp_4"/>
    <property type="match status" value="1"/>
</dbReference>
<gene>
    <name evidence="9" type="ORF">GMARGA_LOCUS21406</name>
</gene>
<keyword evidence="10" id="KW-1185">Reference proteome</keyword>
<dbReference type="InterPro" id="IPR045249">
    <property type="entry name" value="HARBI1-like"/>
</dbReference>
<evidence type="ECO:0000256" key="2">
    <source>
        <dbReference type="ARBA" id="ARBA00004123"/>
    </source>
</evidence>
<comment type="caution">
    <text evidence="9">The sequence shown here is derived from an EMBL/GenBank/DDBJ whole genome shotgun (WGS) entry which is preliminary data.</text>
</comment>
<accession>A0ABN7VQC3</accession>
<dbReference type="InterPro" id="IPR027806">
    <property type="entry name" value="HARBI1_dom"/>
</dbReference>
<evidence type="ECO:0000256" key="3">
    <source>
        <dbReference type="ARBA" id="ARBA00006958"/>
    </source>
</evidence>
<evidence type="ECO:0000313" key="9">
    <source>
        <dbReference type="EMBL" id="CAG8792155.1"/>
    </source>
</evidence>